<dbReference type="PANTHER" id="PTHR40252">
    <property type="entry name" value="BLR0328 PROTEIN"/>
    <property type="match status" value="1"/>
</dbReference>
<keyword evidence="4" id="KW-1185">Reference proteome</keyword>
<sequence length="366" mass="40935">MLHLTTTDVHEIASNIKSFVNNNTALISIGEHTNIDINKLIDSLIEANIKFIGGIFPMIIWKNNVQNEGIIVHELSNVIETYTVKNIREKQFKIKPTNFKDDGHYSLITFVDGLTSNISNFLSKLYQEYGMRTNYFGGGTGSLSLEQKPCIFSEEGFLEDAAVVCLMEMKSSIGVEHGWEKLDGPFIVTKANNNTIKGINWETPFDIYKQVVEEDSGKQFSDTAFFELAMGYPIGVIKQGTDYIIRDPLTIDDDNSLVCIGEVEENTMINIMKGNKNQLIHAAKTAGETVANQAEFPKFAMVIDCISRILYLKDDFKHELENVSKAIHSKHPTIPTSGALTLGEISSYGNGYIEFYNKTIVVGLFE</sequence>
<feature type="domain" description="FIST" evidence="1">
    <location>
        <begin position="21"/>
        <end position="203"/>
    </location>
</feature>
<reference evidence="3 4" key="1">
    <citation type="submission" date="2024-05" db="EMBL/GenBank/DDBJ databases">
        <authorList>
            <person name="Duchaud E."/>
        </authorList>
    </citation>
    <scope>NUCLEOTIDE SEQUENCE [LARGE SCALE GENOMIC DNA]</scope>
    <source>
        <strain evidence="3">Ena-SAMPLE-TAB-13-05-2024-13:56:06:370-140308</strain>
    </source>
</reference>
<dbReference type="InterPro" id="IPR019494">
    <property type="entry name" value="FIST_C"/>
</dbReference>
<feature type="domain" description="FIST C-domain" evidence="2">
    <location>
        <begin position="204"/>
        <end position="348"/>
    </location>
</feature>
<dbReference type="Pfam" id="PF08495">
    <property type="entry name" value="FIST"/>
    <property type="match status" value="1"/>
</dbReference>
<dbReference type="SMART" id="SM00897">
    <property type="entry name" value="FIST"/>
    <property type="match status" value="1"/>
</dbReference>
<proteinExistence type="predicted"/>
<dbReference type="PANTHER" id="PTHR40252:SF2">
    <property type="entry name" value="BLR0328 PROTEIN"/>
    <property type="match status" value="1"/>
</dbReference>
<dbReference type="InterPro" id="IPR013702">
    <property type="entry name" value="FIST_domain_N"/>
</dbReference>
<evidence type="ECO:0000313" key="4">
    <source>
        <dbReference type="Proteomes" id="UP001497527"/>
    </source>
</evidence>
<comment type="caution">
    <text evidence="3">The sequence shown here is derived from an EMBL/GenBank/DDBJ whole genome shotgun (WGS) entry which is preliminary data.</text>
</comment>
<evidence type="ECO:0008006" key="5">
    <source>
        <dbReference type="Google" id="ProtNLM"/>
    </source>
</evidence>
<accession>A0ABP1ETL8</accession>
<dbReference type="SMART" id="SM01204">
    <property type="entry name" value="FIST_C"/>
    <property type="match status" value="1"/>
</dbReference>
<name>A0ABP1ETL8_9FLAO</name>
<organism evidence="3 4">
    <name type="scientific">Tenacibaculum polynesiense</name>
    <dbReference type="NCBI Taxonomy" id="3137857"/>
    <lineage>
        <taxon>Bacteria</taxon>
        <taxon>Pseudomonadati</taxon>
        <taxon>Bacteroidota</taxon>
        <taxon>Flavobacteriia</taxon>
        <taxon>Flavobacteriales</taxon>
        <taxon>Flavobacteriaceae</taxon>
        <taxon>Tenacibaculum</taxon>
    </lineage>
</organism>
<dbReference type="RefSeq" id="WP_348714929.1">
    <property type="nucleotide sequence ID" value="NZ_CAXJIO010000010.1"/>
</dbReference>
<gene>
    <name evidence="3" type="ORF">T190423A01A_10440</name>
</gene>
<dbReference type="Pfam" id="PF10442">
    <property type="entry name" value="FIST_C"/>
    <property type="match status" value="1"/>
</dbReference>
<dbReference type="Proteomes" id="UP001497527">
    <property type="component" value="Unassembled WGS sequence"/>
</dbReference>
<protein>
    <recommendedName>
        <fullName evidence="5">Histidine kinase</fullName>
    </recommendedName>
</protein>
<dbReference type="EMBL" id="CAXJIO010000010">
    <property type="protein sequence ID" value="CAL2101877.1"/>
    <property type="molecule type" value="Genomic_DNA"/>
</dbReference>
<evidence type="ECO:0000259" key="2">
    <source>
        <dbReference type="SMART" id="SM01204"/>
    </source>
</evidence>
<evidence type="ECO:0000259" key="1">
    <source>
        <dbReference type="SMART" id="SM00897"/>
    </source>
</evidence>
<evidence type="ECO:0000313" key="3">
    <source>
        <dbReference type="EMBL" id="CAL2101877.1"/>
    </source>
</evidence>